<dbReference type="OrthoDB" id="1877784at2759"/>
<dbReference type="InterPro" id="IPR005630">
    <property type="entry name" value="Terpene_synthase_metal-bd"/>
</dbReference>
<proteinExistence type="predicted"/>
<dbReference type="FunFam" id="1.50.10.130:FF:000001">
    <property type="entry name" value="Isoprene synthase, chloroplastic"/>
    <property type="match status" value="1"/>
</dbReference>
<evidence type="ECO:0000256" key="6">
    <source>
        <dbReference type="ARBA" id="ARBA00052562"/>
    </source>
</evidence>
<comment type="catalytic activity">
    <reaction evidence="6">
        <text>(2E)-geranyl diphosphate = beta-myrcene + diphosphate</text>
        <dbReference type="Rhea" id="RHEA:16965"/>
        <dbReference type="ChEBI" id="CHEBI:17221"/>
        <dbReference type="ChEBI" id="CHEBI:33019"/>
        <dbReference type="ChEBI" id="CHEBI:58057"/>
        <dbReference type="EC" id="4.2.3.15"/>
    </reaction>
    <physiologicalReaction direction="left-to-right" evidence="6">
        <dbReference type="Rhea" id="RHEA:16966"/>
    </physiologicalReaction>
</comment>
<dbReference type="PANTHER" id="PTHR31225:SF93">
    <property type="entry name" value="ALPHA-HUMULENE_(-)-(E)-BETA-CARYOPHYLLENE SYNTHASE"/>
    <property type="match status" value="1"/>
</dbReference>
<dbReference type="EC" id="4.2.3.15" evidence="7"/>
<keyword evidence="3" id="KW-0479">Metal-binding</keyword>
<dbReference type="SUPFAM" id="SSF48576">
    <property type="entry name" value="Terpenoid synthases"/>
    <property type="match status" value="1"/>
</dbReference>
<evidence type="ECO:0000313" key="11">
    <source>
        <dbReference type="RefSeq" id="XP_027124371.1"/>
    </source>
</evidence>
<evidence type="ECO:0000259" key="8">
    <source>
        <dbReference type="Pfam" id="PF01397"/>
    </source>
</evidence>
<sequence length="557" mass="64634">MGEEGHESNVHPPLAHFHPNIWGNQFLLHSPDSDKARWASLTRHVEQLKEKVRTKLHETASNPSEQLQFIDAIQRLGIEYQFEEEISQALQKLYEKHQSWEDNDHFYTAAFYFRILQQEGFGISSEIFTKFLDAEGRFEESLVNDVPGMLALYEAAHLRFDGENILDLALDFTSDRLQSLPCKLSSPLAELVSHALLQPNWRGLPRLEARHYISIYEKDPSHNTTLLKLAKLDFNMLQSLYKEELHEISLWWKELDFARKLPFARDRIVKGYFWIAGVYFEPQYMGRDNSLARKIMSKVMAMTSIIDDIYDAYGTFKELVILTEAIERYDIIGCINQLPDYMKICYVALLDLFEEIEEEMANKGTSYWTDYAKEAMKVLVRAYFVEAKWLHRGYIPPFEGYMQIGLATCGYITLTIIAFLGMGDIVTKEAFNWALSGPDILRAASIICRLRDDIVGHKFEQERAHIASAVECYIKQHRVSEQQACDELRRQVEDAWLLMNQNLLKPTEFLPPKAVLLRVLNLARVMEVAYKHKDEYTHVGETMKSYINSLFIEPIAS</sequence>
<evidence type="ECO:0000313" key="10">
    <source>
        <dbReference type="Proteomes" id="UP001652660"/>
    </source>
</evidence>
<dbReference type="Gene3D" id="1.50.10.130">
    <property type="entry name" value="Terpene synthase, N-terminal domain"/>
    <property type="match status" value="1"/>
</dbReference>
<organism evidence="10 11">
    <name type="scientific">Coffea arabica</name>
    <name type="common">Arabian coffee</name>
    <dbReference type="NCBI Taxonomy" id="13443"/>
    <lineage>
        <taxon>Eukaryota</taxon>
        <taxon>Viridiplantae</taxon>
        <taxon>Streptophyta</taxon>
        <taxon>Embryophyta</taxon>
        <taxon>Tracheophyta</taxon>
        <taxon>Spermatophyta</taxon>
        <taxon>Magnoliopsida</taxon>
        <taxon>eudicotyledons</taxon>
        <taxon>Gunneridae</taxon>
        <taxon>Pentapetalae</taxon>
        <taxon>asterids</taxon>
        <taxon>lamiids</taxon>
        <taxon>Gentianales</taxon>
        <taxon>Rubiaceae</taxon>
        <taxon>Ixoroideae</taxon>
        <taxon>Gardenieae complex</taxon>
        <taxon>Bertiereae - Coffeeae clade</taxon>
        <taxon>Coffeeae</taxon>
        <taxon>Coffea</taxon>
    </lineage>
</organism>
<dbReference type="Pfam" id="PF01397">
    <property type="entry name" value="Terpene_synth"/>
    <property type="match status" value="1"/>
</dbReference>
<dbReference type="Proteomes" id="UP001652660">
    <property type="component" value="Chromosome 4e"/>
</dbReference>
<protein>
    <recommendedName>
        <fullName evidence="7">myrcene synthase</fullName>
        <ecNumber evidence="7">4.2.3.15</ecNumber>
    </recommendedName>
</protein>
<evidence type="ECO:0000256" key="3">
    <source>
        <dbReference type="ARBA" id="ARBA00022723"/>
    </source>
</evidence>
<keyword evidence="4" id="KW-0460">Magnesium</keyword>
<accession>A0A6P6XBY4</accession>
<dbReference type="InterPro" id="IPR008930">
    <property type="entry name" value="Terpenoid_cyclase/PrenylTrfase"/>
</dbReference>
<comment type="pathway">
    <text evidence="2">Secondary metabolite biosynthesis; terpenoid biosynthesis.</text>
</comment>
<evidence type="ECO:0000256" key="7">
    <source>
        <dbReference type="ARBA" id="ARBA00066673"/>
    </source>
</evidence>
<dbReference type="GO" id="GO:0000287">
    <property type="term" value="F:magnesium ion binding"/>
    <property type="evidence" value="ECO:0007669"/>
    <property type="project" value="InterPro"/>
</dbReference>
<evidence type="ECO:0000256" key="1">
    <source>
        <dbReference type="ARBA" id="ARBA00001946"/>
    </source>
</evidence>
<dbReference type="InterPro" id="IPR008949">
    <property type="entry name" value="Isoprenoid_synthase_dom_sf"/>
</dbReference>
<dbReference type="CDD" id="cd00684">
    <property type="entry name" value="Terpene_cyclase_plant_C1"/>
    <property type="match status" value="1"/>
</dbReference>
<keyword evidence="5" id="KW-0456">Lyase</keyword>
<evidence type="ECO:0000256" key="4">
    <source>
        <dbReference type="ARBA" id="ARBA00022842"/>
    </source>
</evidence>
<dbReference type="InterPro" id="IPR001906">
    <property type="entry name" value="Terpene_synth_N"/>
</dbReference>
<dbReference type="InterPro" id="IPR050148">
    <property type="entry name" value="Terpene_synthase-like"/>
</dbReference>
<dbReference type="RefSeq" id="XP_027124371.1">
    <property type="nucleotide sequence ID" value="XM_027268570.1"/>
</dbReference>
<name>A0A6P6XBY4_COFAR</name>
<feature type="domain" description="Terpene synthase metal-binding" evidence="9">
    <location>
        <begin position="253"/>
        <end position="496"/>
    </location>
</feature>
<dbReference type="InterPro" id="IPR034741">
    <property type="entry name" value="Terpene_cyclase-like_1_C"/>
</dbReference>
<dbReference type="SFLD" id="SFLDS00005">
    <property type="entry name" value="Isoprenoid_Synthase_Type_I"/>
    <property type="match status" value="1"/>
</dbReference>
<dbReference type="InterPro" id="IPR044814">
    <property type="entry name" value="Terpene_cyclase_plant_C1"/>
</dbReference>
<dbReference type="GO" id="GO:0050551">
    <property type="term" value="F:myrcene synthase activity"/>
    <property type="evidence" value="ECO:0007669"/>
    <property type="project" value="UniProtKB-EC"/>
</dbReference>
<reference evidence="11" key="2">
    <citation type="submission" date="2025-08" db="UniProtKB">
        <authorList>
            <consortium name="RefSeq"/>
        </authorList>
    </citation>
    <scope>IDENTIFICATION</scope>
    <source>
        <tissue evidence="11">Leaves</tissue>
    </source>
</reference>
<dbReference type="GeneID" id="113741086"/>
<dbReference type="SUPFAM" id="SSF48239">
    <property type="entry name" value="Terpenoid cyclases/Protein prenyltransferases"/>
    <property type="match status" value="1"/>
</dbReference>
<dbReference type="PANTHER" id="PTHR31225">
    <property type="entry name" value="OS04G0344100 PROTEIN-RELATED"/>
    <property type="match status" value="1"/>
</dbReference>
<dbReference type="FunFam" id="1.10.600.10:FF:000007">
    <property type="entry name" value="Isoprene synthase, chloroplastic"/>
    <property type="match status" value="1"/>
</dbReference>
<dbReference type="SFLD" id="SFLDG01019">
    <property type="entry name" value="Terpene_Cyclase_Like_1_C_Termi"/>
    <property type="match status" value="1"/>
</dbReference>
<reference evidence="10" key="1">
    <citation type="journal article" date="2025" name="Foods">
        <title>Unveiling the Microbial Signatures of Arabica Coffee Cherries: Insights into Ripeness Specific Diversity, Functional Traits, and Implications for Quality and Safety.</title>
        <authorList>
            <consortium name="RefSeq"/>
            <person name="Tenea G.N."/>
            <person name="Cifuentes V."/>
            <person name="Reyes P."/>
            <person name="Cevallos-Vallejos M."/>
        </authorList>
    </citation>
    <scope>NUCLEOTIDE SEQUENCE [LARGE SCALE GENOMIC DNA]</scope>
</reference>
<evidence type="ECO:0000256" key="5">
    <source>
        <dbReference type="ARBA" id="ARBA00023239"/>
    </source>
</evidence>
<feature type="domain" description="Terpene synthase N-terminal" evidence="8">
    <location>
        <begin position="21"/>
        <end position="196"/>
    </location>
</feature>
<evidence type="ECO:0000259" key="9">
    <source>
        <dbReference type="Pfam" id="PF03936"/>
    </source>
</evidence>
<dbReference type="InterPro" id="IPR036965">
    <property type="entry name" value="Terpene_synth_N_sf"/>
</dbReference>
<comment type="cofactor">
    <cofactor evidence="1">
        <name>Mg(2+)</name>
        <dbReference type="ChEBI" id="CHEBI:18420"/>
    </cofactor>
</comment>
<dbReference type="Gene3D" id="1.10.600.10">
    <property type="entry name" value="Farnesyl Diphosphate Synthase"/>
    <property type="match status" value="1"/>
</dbReference>
<keyword evidence="10" id="KW-1185">Reference proteome</keyword>
<gene>
    <name evidence="11" type="primary">LOC113741086</name>
</gene>
<dbReference type="AlphaFoldDB" id="A0A6P6XBY4"/>
<dbReference type="Pfam" id="PF03936">
    <property type="entry name" value="Terpene_synth_C"/>
    <property type="match status" value="1"/>
</dbReference>
<evidence type="ECO:0000256" key="2">
    <source>
        <dbReference type="ARBA" id="ARBA00004721"/>
    </source>
</evidence>
<dbReference type="GO" id="GO:0016102">
    <property type="term" value="P:diterpenoid biosynthetic process"/>
    <property type="evidence" value="ECO:0007669"/>
    <property type="project" value="InterPro"/>
</dbReference>